<reference evidence="2" key="1">
    <citation type="journal article" date="2020" name="ISME J.">
        <title>Comparative genomics reveals insights into cyanobacterial evolution and habitat adaptation.</title>
        <authorList>
            <person name="Chen M.Y."/>
            <person name="Teng W.K."/>
            <person name="Zhao L."/>
            <person name="Hu C.X."/>
            <person name="Zhou Y.K."/>
            <person name="Han B.P."/>
            <person name="Song L.R."/>
            <person name="Shu W.S."/>
        </authorList>
    </citation>
    <scope>NUCLEOTIDE SEQUENCE [LARGE SCALE GENOMIC DNA]</scope>
    <source>
        <strain evidence="2">FACHB-251</strain>
    </source>
</reference>
<evidence type="ECO:0000313" key="2">
    <source>
        <dbReference type="Proteomes" id="UP000662185"/>
    </source>
</evidence>
<dbReference type="EMBL" id="JACJQU010000004">
    <property type="protein sequence ID" value="MBD2293674.1"/>
    <property type="molecule type" value="Genomic_DNA"/>
</dbReference>
<dbReference type="NCBIfam" id="TIGR03831">
    <property type="entry name" value="YgiT_finger"/>
    <property type="match status" value="1"/>
</dbReference>
<name>A0A927A0G1_9NOST</name>
<dbReference type="Gene3D" id="3.10.20.860">
    <property type="match status" value="1"/>
</dbReference>
<organism evidence="1 2">
    <name type="scientific">Anabaena sphaerica FACHB-251</name>
    <dbReference type="NCBI Taxonomy" id="2692883"/>
    <lineage>
        <taxon>Bacteria</taxon>
        <taxon>Bacillati</taxon>
        <taxon>Cyanobacteriota</taxon>
        <taxon>Cyanophyceae</taxon>
        <taxon>Nostocales</taxon>
        <taxon>Nostocaceae</taxon>
        <taxon>Anabaena</taxon>
    </lineage>
</organism>
<evidence type="ECO:0000313" key="1">
    <source>
        <dbReference type="EMBL" id="MBD2293674.1"/>
    </source>
</evidence>
<keyword evidence="2" id="KW-1185">Reference proteome</keyword>
<dbReference type="AlphaFoldDB" id="A0A927A0G1"/>
<accession>A0A927A0G1</accession>
<dbReference type="RefSeq" id="WP_190559326.1">
    <property type="nucleotide sequence ID" value="NZ_JACJQU010000004.1"/>
</dbReference>
<dbReference type="Proteomes" id="UP000662185">
    <property type="component" value="Unassembled WGS sequence"/>
</dbReference>
<gene>
    <name evidence="1" type="ORF">H6G06_09270</name>
</gene>
<sequence>MLPIDKCVVCNGNLLETKVTEIIKGGGNTATLQVNALVCQNCGERFYHADTIRRFENIKLKLERQETQDLIPVGQSFEVA</sequence>
<protein>
    <submittedName>
        <fullName evidence="1">YgiT-type zinc finger protein</fullName>
    </submittedName>
</protein>
<dbReference type="InterPro" id="IPR022453">
    <property type="entry name" value="Znf_MqsA-type"/>
</dbReference>
<proteinExistence type="predicted"/>
<comment type="caution">
    <text evidence="1">The sequence shown here is derived from an EMBL/GenBank/DDBJ whole genome shotgun (WGS) entry which is preliminary data.</text>
</comment>